<dbReference type="Proteomes" id="UP001611162">
    <property type="component" value="Unassembled WGS sequence"/>
</dbReference>
<dbReference type="InterPro" id="IPR007278">
    <property type="entry name" value="DUF397"/>
</dbReference>
<evidence type="ECO:0000259" key="1">
    <source>
        <dbReference type="Pfam" id="PF04149"/>
    </source>
</evidence>
<sequence>MRWRSSCRGVRPVDIQWRKSSFSEQPDGDCVELALNGGCALLRESDDPSAVLKVARHELRAFLACVRAGGLVSEIALSD</sequence>
<dbReference type="EMBL" id="JBIRRB010000008">
    <property type="protein sequence ID" value="MFI0913551.1"/>
    <property type="molecule type" value="Genomic_DNA"/>
</dbReference>
<proteinExistence type="predicted"/>
<organism evidence="2 3">
    <name type="scientific">Streptomyces abikoensis</name>
    <dbReference type="NCBI Taxonomy" id="97398"/>
    <lineage>
        <taxon>Bacteria</taxon>
        <taxon>Bacillati</taxon>
        <taxon>Actinomycetota</taxon>
        <taxon>Actinomycetes</taxon>
        <taxon>Kitasatosporales</taxon>
        <taxon>Streptomycetaceae</taxon>
        <taxon>Streptomyces</taxon>
    </lineage>
</organism>
<keyword evidence="3" id="KW-1185">Reference proteome</keyword>
<reference evidence="2 3" key="1">
    <citation type="submission" date="2024-10" db="EMBL/GenBank/DDBJ databases">
        <title>The Natural Products Discovery Center: Release of the First 8490 Sequenced Strains for Exploring Actinobacteria Biosynthetic Diversity.</title>
        <authorList>
            <person name="Kalkreuter E."/>
            <person name="Kautsar S.A."/>
            <person name="Yang D."/>
            <person name="Bader C.D."/>
            <person name="Teijaro C.N."/>
            <person name="Fluegel L."/>
            <person name="Davis C.M."/>
            <person name="Simpson J.R."/>
            <person name="Lauterbach L."/>
            <person name="Steele A.D."/>
            <person name="Gui C."/>
            <person name="Meng S."/>
            <person name="Li G."/>
            <person name="Viehrig K."/>
            <person name="Ye F."/>
            <person name="Su P."/>
            <person name="Kiefer A.F."/>
            <person name="Nichols A."/>
            <person name="Cepeda A.J."/>
            <person name="Yan W."/>
            <person name="Fan B."/>
            <person name="Jiang Y."/>
            <person name="Adhikari A."/>
            <person name="Zheng C.-J."/>
            <person name="Schuster L."/>
            <person name="Cowan T.M."/>
            <person name="Smanski M.J."/>
            <person name="Chevrette M.G."/>
            <person name="De Carvalho L.P.S."/>
            <person name="Shen B."/>
        </authorList>
    </citation>
    <scope>NUCLEOTIDE SEQUENCE [LARGE SCALE GENOMIC DNA]</scope>
    <source>
        <strain evidence="2 3">NPDC020979</strain>
    </source>
</reference>
<dbReference type="Pfam" id="PF04149">
    <property type="entry name" value="DUF397"/>
    <property type="match status" value="1"/>
</dbReference>
<gene>
    <name evidence="2" type="ORF">ACH4TF_24260</name>
</gene>
<protein>
    <submittedName>
        <fullName evidence="2">DUF397 domain-containing protein</fullName>
    </submittedName>
</protein>
<evidence type="ECO:0000313" key="2">
    <source>
        <dbReference type="EMBL" id="MFI0913551.1"/>
    </source>
</evidence>
<name>A0ABW7T7Q3_9ACTN</name>
<evidence type="ECO:0000313" key="3">
    <source>
        <dbReference type="Proteomes" id="UP001611162"/>
    </source>
</evidence>
<comment type="caution">
    <text evidence="2">The sequence shown here is derived from an EMBL/GenBank/DDBJ whole genome shotgun (WGS) entry which is preliminary data.</text>
</comment>
<accession>A0ABW7T7Q3</accession>
<feature type="domain" description="DUF397" evidence="1">
    <location>
        <begin position="16"/>
        <end position="67"/>
    </location>
</feature>
<dbReference type="RefSeq" id="WP_358216166.1">
    <property type="nucleotide sequence ID" value="NZ_JBEYAO010000003.1"/>
</dbReference>